<name>A0ABS9NP69_9NEIS</name>
<dbReference type="Pfam" id="PF04453">
    <property type="entry name" value="LptD"/>
    <property type="match status" value="1"/>
</dbReference>
<keyword evidence="3 4" id="KW-0998">Cell outer membrane</keyword>
<comment type="caution">
    <text evidence="7">The sequence shown here is derived from an EMBL/GenBank/DDBJ whole genome shotgun (WGS) entry which is preliminary data.</text>
</comment>
<feature type="domain" description="Organic solvent tolerance-like N-terminal" evidence="5">
    <location>
        <begin position="72"/>
        <end position="205"/>
    </location>
</feature>
<comment type="subcellular location">
    <subcellularLocation>
        <location evidence="4">Cell outer membrane</location>
    </subcellularLocation>
</comment>
<comment type="function">
    <text evidence="4">Together with LptE, is involved in the assembly of lipopolysaccharide (LPS) at the surface of the outer membrane.</text>
</comment>
<dbReference type="PANTHER" id="PTHR30189:SF1">
    <property type="entry name" value="LPS-ASSEMBLY PROTEIN LPTD"/>
    <property type="match status" value="1"/>
</dbReference>
<dbReference type="Proteomes" id="UP001298424">
    <property type="component" value="Unassembled WGS sequence"/>
</dbReference>
<keyword evidence="1 4" id="KW-0732">Signal</keyword>
<comment type="subunit">
    <text evidence="4">Component of the lipopolysaccharide transport and assembly complex. Interacts with LptE and LptA.</text>
</comment>
<evidence type="ECO:0000256" key="4">
    <source>
        <dbReference type="HAMAP-Rule" id="MF_01411"/>
    </source>
</evidence>
<proteinExistence type="inferred from homology"/>
<keyword evidence="2 4" id="KW-0472">Membrane</keyword>
<evidence type="ECO:0000256" key="2">
    <source>
        <dbReference type="ARBA" id="ARBA00023136"/>
    </source>
</evidence>
<gene>
    <name evidence="4" type="primary">lptD</name>
    <name evidence="7" type="ORF">MB824_08755</name>
</gene>
<dbReference type="Pfam" id="PF03968">
    <property type="entry name" value="LptD_N"/>
    <property type="match status" value="1"/>
</dbReference>
<sequence precursor="true">MILPRLSAHTPLVLALGAVFSTAAAAEGTATAADGWSRSDLSCRAGAQSGDDLPPAKGSGGAVLPENATRISADRIAGQTNVRARAEGDVIIERNDQTLNADWVDYDQQADVVRAGDSFTLTRGDGQTVRGKELHYDLSRESGRTADAQFAVEHESRRLQGVSAEMEMRDKNHYAMRGVKFNTCNPGDRSWYIQAAELKADRESGIGTARHARLVFGGVPVLYTPWADFPLNGNRKSGLLVPTIKIGSDGTELELPYYFNLAPNYDATLAPGIITARGATLGGEFRYLQDKYSGSLKAKYLPHDRRSPHRHRYEAEFAHLHRFNTDLSGGIDYRQVSDDDYYRDFYGRNEIAENVHLNRSAWLDYRRDLFGQPVQMRLSVQRYQTLSDAQGRKQRPYAILPRFSAAWQKNFGLGQFNIDTQFTRFEHSELQSGSRLVIYPSWQWDFSRPWGYVRPKIGVHATRYWLKGKDGYESRTLSRVLPLTNVDAGLAFERKTTLFGKSYLQTLEPRAFYNYIPSKSQNDLPNFDTSLNGFSYAQLFRENSYSGQDRINASNSLSVGLQSRLIDAATGAERFRAGIGRKYYFRDDNVLLDGSIEHGRRWRSDIAAFAGGRIGDNWHADLSWHYNESAKATQRFDIGASYNPEPGKVISARFKYGAREEIYTGFYGKLKHIDFAAQWPINERLYAIGRFNYSLSPHTPLEQMAGLEYKSACGCWSVSVVGQRYVNGLNSRKNAFFVTLQLKDLSSLGKDPYEQLRLAIPGYSKTNEVNRK</sequence>
<organism evidence="7 8">
    <name type="scientific">Kingella pumchi</name>
    <dbReference type="NCBI Taxonomy" id="2779506"/>
    <lineage>
        <taxon>Bacteria</taxon>
        <taxon>Pseudomonadati</taxon>
        <taxon>Pseudomonadota</taxon>
        <taxon>Betaproteobacteria</taxon>
        <taxon>Neisseriales</taxon>
        <taxon>Neisseriaceae</taxon>
        <taxon>Kingella</taxon>
    </lineage>
</organism>
<dbReference type="RefSeq" id="WP_238748097.1">
    <property type="nucleotide sequence ID" value="NZ_JAKOOW010000032.1"/>
</dbReference>
<protein>
    <recommendedName>
        <fullName evidence="4">LPS-assembly protein LptD</fullName>
    </recommendedName>
</protein>
<comment type="caution">
    <text evidence="4">Lacks conserved residue(s) required for the propagation of feature annotation.</text>
</comment>
<evidence type="ECO:0000259" key="5">
    <source>
        <dbReference type="Pfam" id="PF03968"/>
    </source>
</evidence>
<dbReference type="InterPro" id="IPR050218">
    <property type="entry name" value="LptD"/>
</dbReference>
<feature type="signal peptide" evidence="4">
    <location>
        <begin position="1"/>
        <end position="25"/>
    </location>
</feature>
<evidence type="ECO:0000256" key="3">
    <source>
        <dbReference type="ARBA" id="ARBA00023237"/>
    </source>
</evidence>
<dbReference type="HAMAP" id="MF_01411">
    <property type="entry name" value="LPS_assembly_LptD"/>
    <property type="match status" value="1"/>
</dbReference>
<feature type="domain" description="LptD C-terminal" evidence="6">
    <location>
        <begin position="311"/>
        <end position="684"/>
    </location>
</feature>
<dbReference type="PANTHER" id="PTHR30189">
    <property type="entry name" value="LPS-ASSEMBLY PROTEIN"/>
    <property type="match status" value="1"/>
</dbReference>
<reference evidence="7 8" key="1">
    <citation type="submission" date="2022-02" db="EMBL/GenBank/DDBJ databases">
        <title>Genome sequence data of Kingella unionensis sp. nov. strain CICC 24913 (CCUG 75125).</title>
        <authorList>
            <person name="Xiao M."/>
        </authorList>
    </citation>
    <scope>NUCLEOTIDE SEQUENCE [LARGE SCALE GENOMIC DNA]</scope>
    <source>
        <strain evidence="7 8">CICC 24913</strain>
    </source>
</reference>
<evidence type="ECO:0000313" key="8">
    <source>
        <dbReference type="Proteomes" id="UP001298424"/>
    </source>
</evidence>
<keyword evidence="8" id="KW-1185">Reference proteome</keyword>
<evidence type="ECO:0000259" key="6">
    <source>
        <dbReference type="Pfam" id="PF04453"/>
    </source>
</evidence>
<dbReference type="InterPro" id="IPR005653">
    <property type="entry name" value="OstA-like_N"/>
</dbReference>
<feature type="chain" id="PRO_5044907302" description="LPS-assembly protein LptD" evidence="4">
    <location>
        <begin position="26"/>
        <end position="772"/>
    </location>
</feature>
<dbReference type="EMBL" id="JAKOOW010000032">
    <property type="protein sequence ID" value="MCG6504585.1"/>
    <property type="molecule type" value="Genomic_DNA"/>
</dbReference>
<evidence type="ECO:0000256" key="1">
    <source>
        <dbReference type="ARBA" id="ARBA00022729"/>
    </source>
</evidence>
<comment type="similarity">
    <text evidence="4">Belongs to the LptD family.</text>
</comment>
<dbReference type="InterPro" id="IPR020889">
    <property type="entry name" value="LipoPS_assembly_LptD"/>
</dbReference>
<accession>A0ABS9NP69</accession>
<evidence type="ECO:0000313" key="7">
    <source>
        <dbReference type="EMBL" id="MCG6504585.1"/>
    </source>
</evidence>
<dbReference type="InterPro" id="IPR007543">
    <property type="entry name" value="LptD_C"/>
</dbReference>